<evidence type="ECO:0008006" key="4">
    <source>
        <dbReference type="Google" id="ProtNLM"/>
    </source>
</evidence>
<evidence type="ECO:0000313" key="3">
    <source>
        <dbReference type="Proteomes" id="UP001378960"/>
    </source>
</evidence>
<comment type="caution">
    <text evidence="2">The sequence shown here is derived from an EMBL/GenBank/DDBJ whole genome shotgun (WGS) entry which is preliminary data.</text>
</comment>
<accession>A0AAV5RC40</accession>
<reference evidence="2 3" key="1">
    <citation type="journal article" date="2023" name="Elife">
        <title>Identification of key yeast species and microbe-microbe interactions impacting larval growth of Drosophila in the wild.</title>
        <authorList>
            <person name="Mure A."/>
            <person name="Sugiura Y."/>
            <person name="Maeda R."/>
            <person name="Honda K."/>
            <person name="Sakurai N."/>
            <person name="Takahashi Y."/>
            <person name="Watada M."/>
            <person name="Katoh T."/>
            <person name="Gotoh A."/>
            <person name="Gotoh Y."/>
            <person name="Taniguchi I."/>
            <person name="Nakamura K."/>
            <person name="Hayashi T."/>
            <person name="Katayama T."/>
            <person name="Uemura T."/>
            <person name="Hattori Y."/>
        </authorList>
    </citation>
    <scope>NUCLEOTIDE SEQUENCE [LARGE SCALE GENOMIC DNA]</scope>
    <source>
        <strain evidence="2 3">PK-24</strain>
    </source>
</reference>
<feature type="compositionally biased region" description="Polar residues" evidence="1">
    <location>
        <begin position="566"/>
        <end position="583"/>
    </location>
</feature>
<feature type="region of interest" description="Disordered" evidence="1">
    <location>
        <begin position="566"/>
        <end position="591"/>
    </location>
</feature>
<keyword evidence="3" id="KW-1185">Reference proteome</keyword>
<proteinExistence type="predicted"/>
<dbReference type="AlphaFoldDB" id="A0AAV5RC40"/>
<sequence>MNLVVKLPLNKSLKVIGFADSHNWQINKDLTTETSTSILEIPINDSTKLLKVLNDHNHGFGLYITINNKSYAMISNNNNNSNNNTLWTLNKLSSKPILKEFHENNKSLNNTINSTTPTSSKVTDPIKYLTESYLKILYSSNIPVDSFIKISLKKLNHNINDTKIQLFKDCLLNLLIKSIENFDSRHNNNNSLNIWLSNNLNYIDKIESYYRDKRFNKLKNNLNNEDIINYLNNFKLKDLKLQIIICFELLKLFQNDNNNNNNNNFIKNSIPTLITRKNHSINLIGRKNKKKRLIPTLLGTVIPTNFEFDTDFRHIDNNNNNNDDNIDKNKIESLINLYFEKLCNWDVIMGFDYKDINSSWGFISTSLIPYYEKYFKKLLNNLSIKSRGPVYILKLRAREERLKRDEIKRLKLITTKENKETIKSNTIDLSSIKLTRSQSSFSNSKQYLERKTFSMTKSTPSLSLSRSSSTLSTSEPIKKRKLYAPSNSNLFHHNQIIEATPRKENRHLMIISETPKLDIKKGELQIISSPLKNTVNQMQSQLEISETPVLDRIQIKPGFFEINSSPMDKNSNIITSSPPNINSTKRKLNFQ</sequence>
<gene>
    <name evidence="2" type="ORF">DAPK24_053650</name>
</gene>
<dbReference type="Proteomes" id="UP001378960">
    <property type="component" value="Unassembled WGS sequence"/>
</dbReference>
<organism evidence="2 3">
    <name type="scientific">Pichia kluyveri</name>
    <name type="common">Yeast</name>
    <dbReference type="NCBI Taxonomy" id="36015"/>
    <lineage>
        <taxon>Eukaryota</taxon>
        <taxon>Fungi</taxon>
        <taxon>Dikarya</taxon>
        <taxon>Ascomycota</taxon>
        <taxon>Saccharomycotina</taxon>
        <taxon>Pichiomycetes</taxon>
        <taxon>Pichiales</taxon>
        <taxon>Pichiaceae</taxon>
        <taxon>Pichia</taxon>
    </lineage>
</organism>
<name>A0AAV5RC40_PICKL</name>
<evidence type="ECO:0000256" key="1">
    <source>
        <dbReference type="SAM" id="MobiDB-lite"/>
    </source>
</evidence>
<dbReference type="EMBL" id="BTGB01000009">
    <property type="protein sequence ID" value="GMM48767.1"/>
    <property type="molecule type" value="Genomic_DNA"/>
</dbReference>
<evidence type="ECO:0000313" key="2">
    <source>
        <dbReference type="EMBL" id="GMM48767.1"/>
    </source>
</evidence>
<protein>
    <recommendedName>
        <fullName evidence="4">DNA replication regulator Sld3 C-terminal domain-containing protein</fullName>
    </recommendedName>
</protein>
<dbReference type="Gene3D" id="1.20.58.2130">
    <property type="match status" value="1"/>
</dbReference>